<dbReference type="AlphaFoldDB" id="A0A6L3MVS7"/>
<reference evidence="1 2" key="1">
    <citation type="submission" date="2019-09" db="EMBL/GenBank/DDBJ databases">
        <title>Draft genome sequences of 48 bacterial type strains from the CCUG.</title>
        <authorList>
            <person name="Tunovic T."/>
            <person name="Pineiro-Iglesias B."/>
            <person name="Unosson C."/>
            <person name="Inganas E."/>
            <person name="Ohlen M."/>
            <person name="Cardew S."/>
            <person name="Jensie-Markopoulos S."/>
            <person name="Salva-Serra F."/>
            <person name="Jaen-Luchoro D."/>
            <person name="Karlsson R."/>
            <person name="Svensson-Stadler L."/>
            <person name="Chun J."/>
            <person name="Moore E."/>
        </authorList>
    </citation>
    <scope>NUCLEOTIDE SEQUENCE [LARGE SCALE GENOMIC DNA]</scope>
    <source>
        <strain evidence="1 2">CCUG 65686</strain>
    </source>
</reference>
<accession>A0A6L3MVS7</accession>
<gene>
    <name evidence="1" type="ORF">F7R25_20990</name>
</gene>
<dbReference type="EMBL" id="VZOK01000032">
    <property type="protein sequence ID" value="KAB0636000.1"/>
    <property type="molecule type" value="Genomic_DNA"/>
</dbReference>
<dbReference type="RefSeq" id="WP_059488297.1">
    <property type="nucleotide sequence ID" value="NZ_CABVPM010000018.1"/>
</dbReference>
<protein>
    <submittedName>
        <fullName evidence="1">AAA family ATPase</fullName>
    </submittedName>
</protein>
<comment type="caution">
    <text evidence="1">The sequence shown here is derived from an EMBL/GenBank/DDBJ whole genome shotgun (WGS) entry which is preliminary data.</text>
</comment>
<organism evidence="1 2">
    <name type="scientific">Burkholderia stagnalis</name>
    <dbReference type="NCBI Taxonomy" id="1503054"/>
    <lineage>
        <taxon>Bacteria</taxon>
        <taxon>Pseudomonadati</taxon>
        <taxon>Pseudomonadota</taxon>
        <taxon>Betaproteobacteria</taxon>
        <taxon>Burkholderiales</taxon>
        <taxon>Burkholderiaceae</taxon>
        <taxon>Burkholderia</taxon>
        <taxon>Burkholderia cepacia complex</taxon>
    </lineage>
</organism>
<dbReference type="Pfam" id="PF05621">
    <property type="entry name" value="TniB"/>
    <property type="match status" value="1"/>
</dbReference>
<evidence type="ECO:0000313" key="1">
    <source>
        <dbReference type="EMBL" id="KAB0636000.1"/>
    </source>
</evidence>
<evidence type="ECO:0000313" key="2">
    <source>
        <dbReference type="Proteomes" id="UP000473470"/>
    </source>
</evidence>
<proteinExistence type="predicted"/>
<dbReference type="InterPro" id="IPR027417">
    <property type="entry name" value="P-loop_NTPase"/>
</dbReference>
<sequence length="286" mass="31481">MSYSDQAIQAGIRIEGIRVHHTKFKRALDAIARVIQIGNSVSTITGVSIIAPAGSGKTLLIDSVKQNVCKWPFLPPNGVLCASLKESPSVSQVQDELLAGLNYAIPTRSLRRNNTASFDLLVESVNHHGIRLIAIDEYQHVFLARKTDARADMIDWTKRLMTKTKCPVLLAGTETLRSIEKGDPQLSSRIPTVLALPAFENDEEWRGILTAFSSAVSEVNLSPLCTDHATTMFRATRGMMRMLKALIIEVSMIAIDDGKGQITRKHLQLAFNRVYGDDSSLPNPFA</sequence>
<dbReference type="SUPFAM" id="SSF52540">
    <property type="entry name" value="P-loop containing nucleoside triphosphate hydrolases"/>
    <property type="match status" value="1"/>
</dbReference>
<dbReference type="Proteomes" id="UP000473470">
    <property type="component" value="Unassembled WGS sequence"/>
</dbReference>
<dbReference type="Gene3D" id="3.40.50.300">
    <property type="entry name" value="P-loop containing nucleotide triphosphate hydrolases"/>
    <property type="match status" value="1"/>
</dbReference>
<name>A0A6L3MVS7_9BURK</name>
<dbReference type="InterPro" id="IPR008868">
    <property type="entry name" value="TniB"/>
</dbReference>